<accession>A0ABY6CSK2</accession>
<keyword evidence="3 6" id="KW-0812">Transmembrane</keyword>
<gene>
    <name evidence="8" type="ORF">N6H18_05965</name>
</gene>
<dbReference type="PANTHER" id="PTHR32322:SF2">
    <property type="entry name" value="EAMA DOMAIN-CONTAINING PROTEIN"/>
    <property type="match status" value="1"/>
</dbReference>
<evidence type="ECO:0000256" key="6">
    <source>
        <dbReference type="SAM" id="Phobius"/>
    </source>
</evidence>
<dbReference type="Pfam" id="PF00892">
    <property type="entry name" value="EamA"/>
    <property type="match status" value="2"/>
</dbReference>
<dbReference type="PANTHER" id="PTHR32322">
    <property type="entry name" value="INNER MEMBRANE TRANSPORTER"/>
    <property type="match status" value="1"/>
</dbReference>
<dbReference type="InterPro" id="IPR050638">
    <property type="entry name" value="AA-Vitamin_Transporters"/>
</dbReference>
<keyword evidence="4 6" id="KW-1133">Transmembrane helix</keyword>
<evidence type="ECO:0000313" key="9">
    <source>
        <dbReference type="Proteomes" id="UP001065174"/>
    </source>
</evidence>
<name>A0ABY6CSK2_9BACT</name>
<dbReference type="RefSeq" id="WP_262310926.1">
    <property type="nucleotide sequence ID" value="NZ_CP106679.1"/>
</dbReference>
<sequence length="291" mass="31775">MRNKNTLPWVLLGLISLIWGSSFILIKKGLLVFNAPELGTLRIFMASLVLLPFGIQAIKRIPRGKIPYIFIVGFVGSYIPAMLFAYAQTRVGSAITGVINSFTPIFVSLFGALFFNLRMTRMSAFGIIIGFLGCIFIMLGGAHFDISGINLYGFFILAATIMYGINANIIKSFLPEIKALDITAVSFSLIFPICATYLFLGTAFTDKISSEPDFLMGFGYIAILGIIGTALAMFIFNNLVKMASPVFAASCTYIIPLVAIIWGLLDGETLNIYQYSGVVIVLVGVYLANRK</sequence>
<dbReference type="EMBL" id="CP106679">
    <property type="protein sequence ID" value="UXP33497.1"/>
    <property type="molecule type" value="Genomic_DNA"/>
</dbReference>
<feature type="transmembrane region" description="Helical" evidence="6">
    <location>
        <begin position="7"/>
        <end position="26"/>
    </location>
</feature>
<feature type="transmembrane region" description="Helical" evidence="6">
    <location>
        <begin position="217"/>
        <end position="239"/>
    </location>
</feature>
<evidence type="ECO:0000259" key="7">
    <source>
        <dbReference type="Pfam" id="PF00892"/>
    </source>
</evidence>
<evidence type="ECO:0000256" key="4">
    <source>
        <dbReference type="ARBA" id="ARBA00022989"/>
    </source>
</evidence>
<evidence type="ECO:0000256" key="3">
    <source>
        <dbReference type="ARBA" id="ARBA00022692"/>
    </source>
</evidence>
<organism evidence="8 9">
    <name type="scientific">Reichenbachiella agarivorans</name>
    <dbReference type="NCBI Taxonomy" id="2979464"/>
    <lineage>
        <taxon>Bacteria</taxon>
        <taxon>Pseudomonadati</taxon>
        <taxon>Bacteroidota</taxon>
        <taxon>Cytophagia</taxon>
        <taxon>Cytophagales</taxon>
        <taxon>Reichenbachiellaceae</taxon>
        <taxon>Reichenbachiella</taxon>
    </lineage>
</organism>
<keyword evidence="9" id="KW-1185">Reference proteome</keyword>
<dbReference type="SUPFAM" id="SSF103481">
    <property type="entry name" value="Multidrug resistance efflux transporter EmrE"/>
    <property type="match status" value="2"/>
</dbReference>
<feature type="transmembrane region" description="Helical" evidence="6">
    <location>
        <begin position="38"/>
        <end position="55"/>
    </location>
</feature>
<proteinExistence type="inferred from homology"/>
<keyword evidence="5 6" id="KW-0472">Membrane</keyword>
<feature type="transmembrane region" description="Helical" evidence="6">
    <location>
        <begin position="246"/>
        <end position="265"/>
    </location>
</feature>
<evidence type="ECO:0000313" key="8">
    <source>
        <dbReference type="EMBL" id="UXP33497.1"/>
    </source>
</evidence>
<protein>
    <submittedName>
        <fullName evidence="8">DMT family transporter</fullName>
    </submittedName>
</protein>
<dbReference type="InterPro" id="IPR000620">
    <property type="entry name" value="EamA_dom"/>
</dbReference>
<reference evidence="8" key="1">
    <citation type="submission" date="2022-09" db="EMBL/GenBank/DDBJ databases">
        <title>Comparative genomics and taxonomic characterization of three novel marine species of genus Reichenbachiella exhibiting antioxidant and polysaccharide degradation activities.</title>
        <authorList>
            <person name="Muhammad N."/>
            <person name="Lee Y.-J."/>
            <person name="Ko J."/>
            <person name="Kim S.-G."/>
        </authorList>
    </citation>
    <scope>NUCLEOTIDE SEQUENCE</scope>
    <source>
        <strain evidence="8">BKB1-1</strain>
    </source>
</reference>
<feature type="domain" description="EamA" evidence="7">
    <location>
        <begin position="9"/>
        <end position="138"/>
    </location>
</feature>
<feature type="domain" description="EamA" evidence="7">
    <location>
        <begin position="154"/>
        <end position="289"/>
    </location>
</feature>
<evidence type="ECO:0000256" key="5">
    <source>
        <dbReference type="ARBA" id="ARBA00023136"/>
    </source>
</evidence>
<feature type="transmembrane region" description="Helical" evidence="6">
    <location>
        <begin position="93"/>
        <end position="115"/>
    </location>
</feature>
<comment type="similarity">
    <text evidence="2">Belongs to the EamA transporter family.</text>
</comment>
<feature type="transmembrane region" description="Helical" evidence="6">
    <location>
        <begin position="182"/>
        <end position="205"/>
    </location>
</feature>
<feature type="transmembrane region" description="Helical" evidence="6">
    <location>
        <begin position="67"/>
        <end position="87"/>
    </location>
</feature>
<evidence type="ECO:0000256" key="2">
    <source>
        <dbReference type="ARBA" id="ARBA00007362"/>
    </source>
</evidence>
<comment type="subcellular location">
    <subcellularLocation>
        <location evidence="1">Membrane</location>
        <topology evidence="1">Multi-pass membrane protein</topology>
    </subcellularLocation>
</comment>
<dbReference type="Proteomes" id="UP001065174">
    <property type="component" value="Chromosome"/>
</dbReference>
<feature type="transmembrane region" description="Helical" evidence="6">
    <location>
        <begin position="271"/>
        <end position="288"/>
    </location>
</feature>
<dbReference type="InterPro" id="IPR037185">
    <property type="entry name" value="EmrE-like"/>
</dbReference>
<feature type="transmembrane region" description="Helical" evidence="6">
    <location>
        <begin position="149"/>
        <end position="170"/>
    </location>
</feature>
<feature type="transmembrane region" description="Helical" evidence="6">
    <location>
        <begin position="122"/>
        <end position="143"/>
    </location>
</feature>
<evidence type="ECO:0000256" key="1">
    <source>
        <dbReference type="ARBA" id="ARBA00004141"/>
    </source>
</evidence>